<accession>A0A8X8BTS5</accession>
<dbReference type="EMBL" id="JAATIS010000147">
    <property type="protein sequence ID" value="KAG2470173.1"/>
    <property type="molecule type" value="Genomic_DNA"/>
</dbReference>
<evidence type="ECO:0000313" key="9">
    <source>
        <dbReference type="Proteomes" id="UP000886611"/>
    </source>
</evidence>
<protein>
    <recommendedName>
        <fullName evidence="7">Carboxypeptidase</fullName>
        <ecNumber evidence="7">3.4.16.-</ecNumber>
    </recommendedName>
</protein>
<dbReference type="GO" id="GO:1904715">
    <property type="term" value="P:negative regulation of chaperone-mediated autophagy"/>
    <property type="evidence" value="ECO:0007669"/>
    <property type="project" value="UniProtKB-ARBA"/>
</dbReference>
<evidence type="ECO:0000313" key="8">
    <source>
        <dbReference type="EMBL" id="KAG2470173.1"/>
    </source>
</evidence>
<comment type="caution">
    <text evidence="8">The sequence shown here is derived from an EMBL/GenBank/DDBJ whole genome shotgun (WGS) entry which is preliminary data.</text>
</comment>
<feature type="non-terminal residue" evidence="8">
    <location>
        <position position="473"/>
    </location>
</feature>
<name>A0A8X8BTS5_POLSE</name>
<evidence type="ECO:0000256" key="5">
    <source>
        <dbReference type="ARBA" id="ARBA00054649"/>
    </source>
</evidence>
<feature type="non-terminal residue" evidence="8">
    <location>
        <position position="1"/>
    </location>
</feature>
<sequence length="473" mass="53974">MYKYLWYTTTPYSHTVTNMWRLSLLISAVCLTGSWCQYAPDQITSLPGLTETLNFRQWSGYLEASPGTYLYYWFVESQNNPATDPLVLWLNGGPGCSSLEGLLAENGPFLLNNEVTLSMNEYSWNKAANMLYLESPAGVGFSYSTSQNYQINDPQVAEDNYQALLSFFAKFPSFTSNDFYIFAESYGGIYAPTLSEKIVSGSTRFNFKGMGIGNGMASYSLNDDSLMYFGYYHGLFGDNMWAQLNQYCCSEGSCNFYNNSDGNCIYVVSQATYLIEDIGLNIYSLYSECWGGVAYQNRYLADVSNLFRQYNFDIPAPIDATIPGVPACLNGTAMYIWLNDPEVREALHIPATVQTWELCSPTVRKLYQRTYHDMTPFYKYLLGANLRILVYNGDTDMACNFIGSKWFVEALNQQLVSDYQPWYYQNQIAGYYEQYNGITFLTVKAYSFTMGTEIIIQRLENVIFKFIPQKRQI</sequence>
<comment type="subunit">
    <text evidence="6">Heterodimer of a 32 kDa chain and a 20 kDa chain; disulfide-linked.</text>
</comment>
<dbReference type="InterPro" id="IPR001563">
    <property type="entry name" value="Peptidase_S10"/>
</dbReference>
<dbReference type="GO" id="GO:0031647">
    <property type="term" value="P:regulation of protein stability"/>
    <property type="evidence" value="ECO:0007669"/>
    <property type="project" value="UniProtKB-ARBA"/>
</dbReference>
<dbReference type="PANTHER" id="PTHR11802">
    <property type="entry name" value="SERINE PROTEASE FAMILY S10 SERINE CARBOXYPEPTIDASE"/>
    <property type="match status" value="1"/>
</dbReference>
<dbReference type="GO" id="GO:0006508">
    <property type="term" value="P:proteolysis"/>
    <property type="evidence" value="ECO:0007669"/>
    <property type="project" value="UniProtKB-KW"/>
</dbReference>
<dbReference type="PROSITE" id="PS00131">
    <property type="entry name" value="CARBOXYPEPT_SER_SER"/>
    <property type="match status" value="1"/>
</dbReference>
<evidence type="ECO:0000256" key="6">
    <source>
        <dbReference type="ARBA" id="ARBA00061741"/>
    </source>
</evidence>
<gene>
    <name evidence="8" type="primary">Ctsa_1</name>
    <name evidence="8" type="ORF">GTO96_0022568</name>
</gene>
<comment type="similarity">
    <text evidence="1 7">Belongs to the peptidase S10 family.</text>
</comment>
<evidence type="ECO:0000256" key="1">
    <source>
        <dbReference type="ARBA" id="ARBA00009431"/>
    </source>
</evidence>
<dbReference type="AlphaFoldDB" id="A0A8X8BTS5"/>
<dbReference type="GO" id="GO:0004185">
    <property type="term" value="F:serine-type carboxypeptidase activity"/>
    <property type="evidence" value="ECO:0007669"/>
    <property type="project" value="UniProtKB-UniRule"/>
</dbReference>
<keyword evidence="2 7" id="KW-0121">Carboxypeptidase</keyword>
<dbReference type="Proteomes" id="UP000886611">
    <property type="component" value="Unassembled WGS sequence"/>
</dbReference>
<proteinExistence type="inferred from homology"/>
<dbReference type="Pfam" id="PF00450">
    <property type="entry name" value="Peptidase_S10"/>
    <property type="match status" value="1"/>
</dbReference>
<dbReference type="SUPFAM" id="SSF53474">
    <property type="entry name" value="alpha/beta-Hydrolases"/>
    <property type="match status" value="1"/>
</dbReference>
<dbReference type="InterPro" id="IPR018202">
    <property type="entry name" value="Ser_caboxypep_ser_AS"/>
</dbReference>
<evidence type="ECO:0000256" key="3">
    <source>
        <dbReference type="ARBA" id="ARBA00022670"/>
    </source>
</evidence>
<organism evidence="8 9">
    <name type="scientific">Polypterus senegalus</name>
    <name type="common">Senegal bichir</name>
    <dbReference type="NCBI Taxonomy" id="55291"/>
    <lineage>
        <taxon>Eukaryota</taxon>
        <taxon>Metazoa</taxon>
        <taxon>Chordata</taxon>
        <taxon>Craniata</taxon>
        <taxon>Vertebrata</taxon>
        <taxon>Euteleostomi</taxon>
        <taxon>Actinopterygii</taxon>
        <taxon>Polypteriformes</taxon>
        <taxon>Polypteridae</taxon>
        <taxon>Polypterus</taxon>
    </lineage>
</organism>
<dbReference type="EC" id="3.4.16.-" evidence="7"/>
<evidence type="ECO:0000256" key="4">
    <source>
        <dbReference type="ARBA" id="ARBA00022801"/>
    </source>
</evidence>
<dbReference type="InterPro" id="IPR029058">
    <property type="entry name" value="AB_hydrolase_fold"/>
</dbReference>
<feature type="signal peptide" evidence="7">
    <location>
        <begin position="1"/>
        <end position="36"/>
    </location>
</feature>
<reference evidence="8 9" key="1">
    <citation type="journal article" date="2021" name="Cell">
        <title>Tracing the genetic footprints of vertebrate landing in non-teleost ray-finned fishes.</title>
        <authorList>
            <person name="Bi X."/>
            <person name="Wang K."/>
            <person name="Yang L."/>
            <person name="Pan H."/>
            <person name="Jiang H."/>
            <person name="Wei Q."/>
            <person name="Fang M."/>
            <person name="Yu H."/>
            <person name="Zhu C."/>
            <person name="Cai Y."/>
            <person name="He Y."/>
            <person name="Gan X."/>
            <person name="Zeng H."/>
            <person name="Yu D."/>
            <person name="Zhu Y."/>
            <person name="Jiang H."/>
            <person name="Qiu Q."/>
            <person name="Yang H."/>
            <person name="Zhang Y.E."/>
            <person name="Wang W."/>
            <person name="Zhu M."/>
            <person name="He S."/>
            <person name="Zhang G."/>
        </authorList>
    </citation>
    <scope>NUCLEOTIDE SEQUENCE [LARGE SCALE GENOMIC DNA]</scope>
    <source>
        <strain evidence="8">Bchr_013</strain>
    </source>
</reference>
<keyword evidence="7" id="KW-0732">Signal</keyword>
<dbReference type="PRINTS" id="PR00724">
    <property type="entry name" value="CRBOXYPTASEC"/>
</dbReference>
<dbReference type="Gene3D" id="3.40.50.1820">
    <property type="entry name" value="alpha/beta hydrolase"/>
    <property type="match status" value="1"/>
</dbReference>
<dbReference type="FunFam" id="3.40.50.1820:FF:000335">
    <property type="entry name" value="Carboxypeptidase"/>
    <property type="match status" value="1"/>
</dbReference>
<dbReference type="PANTHER" id="PTHR11802:SF471">
    <property type="entry name" value="CARBOXYPEPTIDASE"/>
    <property type="match status" value="1"/>
</dbReference>
<keyword evidence="3 7" id="KW-0645">Protease</keyword>
<keyword evidence="9" id="KW-1185">Reference proteome</keyword>
<feature type="chain" id="PRO_5036516620" description="Carboxypeptidase" evidence="7">
    <location>
        <begin position="37"/>
        <end position="473"/>
    </location>
</feature>
<evidence type="ECO:0000256" key="7">
    <source>
        <dbReference type="RuleBase" id="RU361156"/>
    </source>
</evidence>
<evidence type="ECO:0000256" key="2">
    <source>
        <dbReference type="ARBA" id="ARBA00022645"/>
    </source>
</evidence>
<comment type="function">
    <text evidence="5">Protective protein appears to be essential for both the activity of beta-galactosidase and neuraminidase, it associates with these enzymes and exerts a protective function necessary for their stability and activity. This protein is also a carboxypeptidase and can deamidate tachykinins.</text>
</comment>
<keyword evidence="4 7" id="KW-0378">Hydrolase</keyword>